<dbReference type="PANTHER" id="PTHR11669">
    <property type="entry name" value="REPLICATION FACTOR C / DNA POLYMERASE III GAMMA-TAU SUBUNIT"/>
    <property type="match status" value="1"/>
</dbReference>
<gene>
    <name evidence="1" type="primary">holB</name>
    <name evidence="1" type="ORF">DL897_08725</name>
</gene>
<organism evidence="1 2">
    <name type="scientific">Thermoflavimicrobium daqui</name>
    <dbReference type="NCBI Taxonomy" id="2137476"/>
    <lineage>
        <taxon>Bacteria</taxon>
        <taxon>Bacillati</taxon>
        <taxon>Bacillota</taxon>
        <taxon>Bacilli</taxon>
        <taxon>Bacillales</taxon>
        <taxon>Thermoactinomycetaceae</taxon>
        <taxon>Thermoflavimicrobium</taxon>
    </lineage>
</organism>
<keyword evidence="2" id="KW-1185">Reference proteome</keyword>
<dbReference type="InterPro" id="IPR027417">
    <property type="entry name" value="P-loop_NTPase"/>
</dbReference>
<dbReference type="Proteomes" id="UP000251213">
    <property type="component" value="Unassembled WGS sequence"/>
</dbReference>
<sequence length="332" mass="38002">MSLTDMSGQPQVIRLLQNGLATGQIAHAYCFYGPAGVGKKQMALELAKALNCEHQENDACDECLTCKQIAHGNHPDIVSLHPDGAFIKMDQVRALQERFQYSAAAHVTRVVIMEHADRMRPEAANSLLKFLEEPLSPMVAILLSENIQAILPTILSRCQKVRFTSLSPELRMNKMIQLGIPEHLAKVLAYISYDKIEKNTEEWEILIDHLIHWSRKIGQEGSIALLSIQEDWLQAEITQESLSLVLDILVLWFRELLYYQLNKRCTTFLQWEQECRMQSMLYDQSQILHAIEVIMNSRSQLSKFIQPQAILEQMVLKMQEKPKKEGFSALTQ</sequence>
<dbReference type="PANTHER" id="PTHR11669:SF8">
    <property type="entry name" value="DNA POLYMERASE III SUBUNIT DELTA"/>
    <property type="match status" value="1"/>
</dbReference>
<name>A0A364K558_9BACL</name>
<dbReference type="Gene3D" id="3.40.50.300">
    <property type="entry name" value="P-loop containing nucleotide triphosphate hydrolases"/>
    <property type="match status" value="1"/>
</dbReference>
<reference evidence="1 2" key="2">
    <citation type="submission" date="2018-06" db="EMBL/GenBank/DDBJ databases">
        <authorList>
            <person name="Zhirakovskaya E."/>
        </authorList>
    </citation>
    <scope>NUCLEOTIDE SEQUENCE [LARGE SCALE GENOMIC DNA]</scope>
    <source>
        <strain evidence="1 2">FBKL4.011</strain>
    </source>
</reference>
<dbReference type="AlphaFoldDB" id="A0A364K558"/>
<protein>
    <submittedName>
        <fullName evidence="1">DNA polymerase III subunit delta</fullName>
    </submittedName>
</protein>
<evidence type="ECO:0000313" key="2">
    <source>
        <dbReference type="Proteomes" id="UP000251213"/>
    </source>
</evidence>
<dbReference type="RefSeq" id="WP_113658769.1">
    <property type="nucleotide sequence ID" value="NZ_KZ845666.1"/>
</dbReference>
<dbReference type="InterPro" id="IPR050238">
    <property type="entry name" value="DNA_Rep/Repair_Clamp_Loader"/>
</dbReference>
<dbReference type="GO" id="GO:0003887">
    <property type="term" value="F:DNA-directed DNA polymerase activity"/>
    <property type="evidence" value="ECO:0007669"/>
    <property type="project" value="InterPro"/>
</dbReference>
<dbReference type="Pfam" id="PF13177">
    <property type="entry name" value="DNA_pol3_delta2"/>
    <property type="match status" value="1"/>
</dbReference>
<dbReference type="InterPro" id="IPR004622">
    <property type="entry name" value="DNA_pol_HolB"/>
</dbReference>
<comment type="caution">
    <text evidence="1">The sequence shown here is derived from an EMBL/GenBank/DDBJ whole genome shotgun (WGS) entry which is preliminary data.</text>
</comment>
<dbReference type="OrthoDB" id="9810148at2"/>
<evidence type="ECO:0000313" key="1">
    <source>
        <dbReference type="EMBL" id="RAL24399.1"/>
    </source>
</evidence>
<dbReference type="EMBL" id="QJKK01000004">
    <property type="protein sequence ID" value="RAL24399.1"/>
    <property type="molecule type" value="Genomic_DNA"/>
</dbReference>
<dbReference type="NCBIfam" id="TIGR00678">
    <property type="entry name" value="holB"/>
    <property type="match status" value="1"/>
</dbReference>
<dbReference type="GO" id="GO:0006261">
    <property type="term" value="P:DNA-templated DNA replication"/>
    <property type="evidence" value="ECO:0007669"/>
    <property type="project" value="TreeGrafter"/>
</dbReference>
<proteinExistence type="predicted"/>
<dbReference type="SUPFAM" id="SSF52540">
    <property type="entry name" value="P-loop containing nucleoside triphosphate hydrolases"/>
    <property type="match status" value="1"/>
</dbReference>
<reference evidence="1 2" key="1">
    <citation type="submission" date="2018-06" db="EMBL/GenBank/DDBJ databases">
        <title>Thermoflavimicrobium daqus sp. nov., a thermophilic microbe isolated from Moutai-flavour Daqu.</title>
        <authorList>
            <person name="Wang X."/>
            <person name="Zhou H."/>
        </authorList>
    </citation>
    <scope>NUCLEOTIDE SEQUENCE [LARGE SCALE GENOMIC DNA]</scope>
    <source>
        <strain evidence="1 2">FBKL4.011</strain>
    </source>
</reference>
<dbReference type="FunFam" id="3.40.50.300:FF:001255">
    <property type="entry name" value="DNA polymerase III subunit delta"/>
    <property type="match status" value="1"/>
</dbReference>
<dbReference type="GO" id="GO:0008408">
    <property type="term" value="F:3'-5' exonuclease activity"/>
    <property type="evidence" value="ECO:0007669"/>
    <property type="project" value="InterPro"/>
</dbReference>
<accession>A0A364K558</accession>